<dbReference type="SUPFAM" id="SSF47413">
    <property type="entry name" value="lambda repressor-like DNA-binding domains"/>
    <property type="match status" value="1"/>
</dbReference>
<feature type="domain" description="HTH lacI-type" evidence="4">
    <location>
        <begin position="2"/>
        <end position="55"/>
    </location>
</feature>
<gene>
    <name evidence="5" type="ORF">CLV56_3208</name>
</gene>
<dbReference type="InterPro" id="IPR001761">
    <property type="entry name" value="Peripla_BP/Lac1_sug-bd_dom"/>
</dbReference>
<dbReference type="InterPro" id="IPR010982">
    <property type="entry name" value="Lambda_DNA-bd_dom_sf"/>
</dbReference>
<dbReference type="Gene3D" id="3.40.50.2300">
    <property type="match status" value="2"/>
</dbReference>
<dbReference type="RefSeq" id="WP_039356500.1">
    <property type="nucleotide sequence ID" value="NZ_PGEZ01000002.1"/>
</dbReference>
<dbReference type="CDD" id="cd06267">
    <property type="entry name" value="PBP1_LacI_sugar_binding-like"/>
    <property type="match status" value="1"/>
</dbReference>
<dbReference type="GO" id="GO:0000976">
    <property type="term" value="F:transcription cis-regulatory region binding"/>
    <property type="evidence" value="ECO:0007669"/>
    <property type="project" value="TreeGrafter"/>
</dbReference>
<accession>A0A0B2BE69</accession>
<keyword evidence="3" id="KW-0804">Transcription</keyword>
<dbReference type="PRINTS" id="PR00036">
    <property type="entry name" value="HTHLACI"/>
</dbReference>
<evidence type="ECO:0000256" key="3">
    <source>
        <dbReference type="ARBA" id="ARBA00023163"/>
    </source>
</evidence>
<evidence type="ECO:0000256" key="1">
    <source>
        <dbReference type="ARBA" id="ARBA00023015"/>
    </source>
</evidence>
<organism evidence="5 6">
    <name type="scientific">Mumia flava</name>
    <dbReference type="NCBI Taxonomy" id="1348852"/>
    <lineage>
        <taxon>Bacteria</taxon>
        <taxon>Bacillati</taxon>
        <taxon>Actinomycetota</taxon>
        <taxon>Actinomycetes</taxon>
        <taxon>Propionibacteriales</taxon>
        <taxon>Nocardioidaceae</taxon>
        <taxon>Mumia</taxon>
    </lineage>
</organism>
<dbReference type="SMART" id="SM00354">
    <property type="entry name" value="HTH_LACI"/>
    <property type="match status" value="1"/>
</dbReference>
<evidence type="ECO:0000259" key="4">
    <source>
        <dbReference type="PROSITE" id="PS50932"/>
    </source>
</evidence>
<sequence length="323" mass="34679">MATIYEVAQRAGVSPATVSRVLNGIAVSPAYAERVRRAAEELDFQPDRAARRLRRRTSEVIALIIPDVENPFFTALARGAEDRASEAGLSLVLCNTDEQEAKETRYLKVALSERMAGVILAPSSHHPDLDALVSRGTPVVAVDRGAHGYDLDSVVMDDVAIGRAGTERLYASGHRRVACITGPVDVDTADQRADGWCEVFAAHHPGADPQSMLVRADYRVDGGRRGMERLLGLPEPPDAVLVANNLMGVGAMRALDAHPGGDDVDLVVVGDLPFGLWPRPGSVVLPLPARELGTRAADRLIARIGGDQQDAHRIVVPVEPSHR</sequence>
<dbReference type="PROSITE" id="PS50932">
    <property type="entry name" value="HTH_LACI_2"/>
    <property type="match status" value="1"/>
</dbReference>
<name>A0A0B2BE69_9ACTN</name>
<dbReference type="PANTHER" id="PTHR30146:SF109">
    <property type="entry name" value="HTH-TYPE TRANSCRIPTIONAL REGULATOR GALS"/>
    <property type="match status" value="1"/>
</dbReference>
<evidence type="ECO:0000256" key="2">
    <source>
        <dbReference type="ARBA" id="ARBA00023125"/>
    </source>
</evidence>
<dbReference type="AlphaFoldDB" id="A0A0B2BE69"/>
<dbReference type="PANTHER" id="PTHR30146">
    <property type="entry name" value="LACI-RELATED TRANSCRIPTIONAL REPRESSOR"/>
    <property type="match status" value="1"/>
</dbReference>
<evidence type="ECO:0000313" key="5">
    <source>
        <dbReference type="EMBL" id="PJJ53716.1"/>
    </source>
</evidence>
<proteinExistence type="predicted"/>
<evidence type="ECO:0000313" key="6">
    <source>
        <dbReference type="Proteomes" id="UP000230842"/>
    </source>
</evidence>
<dbReference type="Pfam" id="PF00532">
    <property type="entry name" value="Peripla_BP_1"/>
    <property type="match status" value="1"/>
</dbReference>
<dbReference type="Pfam" id="PF00356">
    <property type="entry name" value="LacI"/>
    <property type="match status" value="1"/>
</dbReference>
<reference evidence="5 6" key="1">
    <citation type="submission" date="2017-11" db="EMBL/GenBank/DDBJ databases">
        <title>Genomic Encyclopedia of Archaeal and Bacterial Type Strains, Phase II (KMG-II): From Individual Species to Whole Genera.</title>
        <authorList>
            <person name="Goeker M."/>
        </authorList>
    </citation>
    <scope>NUCLEOTIDE SEQUENCE [LARGE SCALE GENOMIC DNA]</scope>
    <source>
        <strain evidence="5 6">DSM 27763</strain>
    </source>
</reference>
<dbReference type="Gene3D" id="1.10.260.40">
    <property type="entry name" value="lambda repressor-like DNA-binding domains"/>
    <property type="match status" value="1"/>
</dbReference>
<dbReference type="GO" id="GO:0003700">
    <property type="term" value="F:DNA-binding transcription factor activity"/>
    <property type="evidence" value="ECO:0007669"/>
    <property type="project" value="TreeGrafter"/>
</dbReference>
<dbReference type="PROSITE" id="PS00356">
    <property type="entry name" value="HTH_LACI_1"/>
    <property type="match status" value="1"/>
</dbReference>
<comment type="caution">
    <text evidence="5">The sequence shown here is derived from an EMBL/GenBank/DDBJ whole genome shotgun (WGS) entry which is preliminary data.</text>
</comment>
<keyword evidence="1" id="KW-0805">Transcription regulation</keyword>
<dbReference type="CDD" id="cd01392">
    <property type="entry name" value="HTH_LacI"/>
    <property type="match status" value="1"/>
</dbReference>
<dbReference type="SUPFAM" id="SSF53822">
    <property type="entry name" value="Periplasmic binding protein-like I"/>
    <property type="match status" value="1"/>
</dbReference>
<dbReference type="InterPro" id="IPR000843">
    <property type="entry name" value="HTH_LacI"/>
</dbReference>
<dbReference type="Proteomes" id="UP000230842">
    <property type="component" value="Unassembled WGS sequence"/>
</dbReference>
<keyword evidence="2" id="KW-0238">DNA-binding</keyword>
<dbReference type="InterPro" id="IPR028082">
    <property type="entry name" value="Peripla_BP_I"/>
</dbReference>
<dbReference type="OrthoDB" id="3258243at2"/>
<protein>
    <submittedName>
        <fullName evidence="5">LacI family transcriptional regulator</fullName>
    </submittedName>
</protein>
<keyword evidence="6" id="KW-1185">Reference proteome</keyword>
<dbReference type="EMBL" id="PGEZ01000002">
    <property type="protein sequence ID" value="PJJ53716.1"/>
    <property type="molecule type" value="Genomic_DNA"/>
</dbReference>